<feature type="region of interest" description="Disordered" evidence="1">
    <location>
        <begin position="258"/>
        <end position="281"/>
    </location>
</feature>
<dbReference type="AlphaFoldDB" id="A0A9N8YXM8"/>
<evidence type="ECO:0000256" key="1">
    <source>
        <dbReference type="SAM" id="MobiDB-lite"/>
    </source>
</evidence>
<proteinExistence type="predicted"/>
<feature type="compositionally biased region" description="Basic and acidic residues" evidence="1">
    <location>
        <begin position="67"/>
        <end position="78"/>
    </location>
</feature>
<keyword evidence="3" id="KW-1185">Reference proteome</keyword>
<comment type="caution">
    <text evidence="2">The sequence shown here is derived from an EMBL/GenBank/DDBJ whole genome shotgun (WGS) entry which is preliminary data.</text>
</comment>
<feature type="region of interest" description="Disordered" evidence="1">
    <location>
        <begin position="46"/>
        <end position="78"/>
    </location>
</feature>
<dbReference type="EMBL" id="CAJVPJ010000024">
    <property type="protein sequence ID" value="CAG8459235.1"/>
    <property type="molecule type" value="Genomic_DNA"/>
</dbReference>
<evidence type="ECO:0000313" key="3">
    <source>
        <dbReference type="Proteomes" id="UP000789572"/>
    </source>
</evidence>
<dbReference type="Proteomes" id="UP000789572">
    <property type="component" value="Unassembled WGS sequence"/>
</dbReference>
<evidence type="ECO:0000313" key="2">
    <source>
        <dbReference type="EMBL" id="CAG8459235.1"/>
    </source>
</evidence>
<protein>
    <submittedName>
        <fullName evidence="2">4900_t:CDS:1</fullName>
    </submittedName>
</protein>
<feature type="compositionally biased region" description="Acidic residues" evidence="1">
    <location>
        <begin position="270"/>
        <end position="281"/>
    </location>
</feature>
<sequence length="281" mass="31885">MDDSIDTSVLNEGIIFSYNDDASDDDDSYLAPSLMPDPWELFKGTQVSGDADFRPSPPVVTRMNTMDADRNAKKEQTANDKQIMDIIEREIAEELGEDEEEKSSKNIVCDQEIIVNPNIDLPEDDEVVLPRNEYSGSPLYRDIRNQIRTDPIRSCEETELIFEEMLSEGVEPLPIDQHSKSPQHNPYYYSIDNSPNHVSRMSNAFEDNELSVISNPPSPTSPRDPERDVPAMSEETEESYDGAMYRFETDPEWQDEVGLMCSEGDGSMYADDEGMDPMENQ</sequence>
<organism evidence="2 3">
    <name type="scientific">Paraglomus occultum</name>
    <dbReference type="NCBI Taxonomy" id="144539"/>
    <lineage>
        <taxon>Eukaryota</taxon>
        <taxon>Fungi</taxon>
        <taxon>Fungi incertae sedis</taxon>
        <taxon>Mucoromycota</taxon>
        <taxon>Glomeromycotina</taxon>
        <taxon>Glomeromycetes</taxon>
        <taxon>Paraglomerales</taxon>
        <taxon>Paraglomeraceae</taxon>
        <taxon>Paraglomus</taxon>
    </lineage>
</organism>
<name>A0A9N8YXM8_9GLOM</name>
<reference evidence="2" key="1">
    <citation type="submission" date="2021-06" db="EMBL/GenBank/DDBJ databases">
        <authorList>
            <person name="Kallberg Y."/>
            <person name="Tangrot J."/>
            <person name="Rosling A."/>
        </authorList>
    </citation>
    <scope>NUCLEOTIDE SEQUENCE</scope>
    <source>
        <strain evidence="2">IA702</strain>
    </source>
</reference>
<accession>A0A9N8YXM8</accession>
<dbReference type="OrthoDB" id="2401090at2759"/>
<feature type="region of interest" description="Disordered" evidence="1">
    <location>
        <begin position="210"/>
        <end position="240"/>
    </location>
</feature>
<gene>
    <name evidence="2" type="ORF">POCULU_LOCUS471</name>
</gene>